<evidence type="ECO:0000313" key="7">
    <source>
        <dbReference type="EMBL" id="KAF5323670.1"/>
    </source>
</evidence>
<keyword evidence="8" id="KW-1185">Reference proteome</keyword>
<dbReference type="InterPro" id="IPR040079">
    <property type="entry name" value="Glutathione_S-Trfase"/>
</dbReference>
<evidence type="ECO:0000256" key="4">
    <source>
        <dbReference type="SAM" id="MobiDB-lite"/>
    </source>
</evidence>
<dbReference type="PROSITE" id="PS50405">
    <property type="entry name" value="GST_CTER"/>
    <property type="match status" value="1"/>
</dbReference>
<dbReference type="PANTHER" id="PTHR43900">
    <property type="entry name" value="GLUTATHIONE S-TRANSFERASE RHO"/>
    <property type="match status" value="1"/>
</dbReference>
<dbReference type="GO" id="GO:0043295">
    <property type="term" value="F:glutathione binding"/>
    <property type="evidence" value="ECO:0007669"/>
    <property type="project" value="TreeGrafter"/>
</dbReference>
<evidence type="ECO:0000256" key="1">
    <source>
        <dbReference type="ARBA" id="ARBA00012452"/>
    </source>
</evidence>
<dbReference type="EC" id="2.5.1.18" evidence="1"/>
<dbReference type="InterPro" id="IPR010987">
    <property type="entry name" value="Glutathione-S-Trfase_C-like"/>
</dbReference>
<dbReference type="Proteomes" id="UP000559256">
    <property type="component" value="Unassembled WGS sequence"/>
</dbReference>
<keyword evidence="2" id="KW-0808">Transferase</keyword>
<comment type="catalytic activity">
    <reaction evidence="3">
        <text>RX + glutathione = an S-substituted glutathione + a halide anion + H(+)</text>
        <dbReference type="Rhea" id="RHEA:16437"/>
        <dbReference type="ChEBI" id="CHEBI:15378"/>
        <dbReference type="ChEBI" id="CHEBI:16042"/>
        <dbReference type="ChEBI" id="CHEBI:17792"/>
        <dbReference type="ChEBI" id="CHEBI:57925"/>
        <dbReference type="ChEBI" id="CHEBI:90779"/>
        <dbReference type="EC" id="2.5.1.18"/>
    </reaction>
</comment>
<dbReference type="SFLD" id="SFLDG00358">
    <property type="entry name" value="Main_(cytGST)"/>
    <property type="match status" value="1"/>
</dbReference>
<proteinExistence type="predicted"/>
<evidence type="ECO:0000256" key="2">
    <source>
        <dbReference type="ARBA" id="ARBA00022679"/>
    </source>
</evidence>
<dbReference type="PANTHER" id="PTHR43900:SF3">
    <property type="entry name" value="GLUTATHIONE S-TRANSFERASE RHO"/>
    <property type="match status" value="1"/>
</dbReference>
<dbReference type="SFLD" id="SFLDS00019">
    <property type="entry name" value="Glutathione_Transferase_(cytos"/>
    <property type="match status" value="1"/>
</dbReference>
<dbReference type="InterPro" id="IPR004046">
    <property type="entry name" value="GST_C"/>
</dbReference>
<dbReference type="InterPro" id="IPR036282">
    <property type="entry name" value="Glutathione-S-Trfase_C_sf"/>
</dbReference>
<gene>
    <name evidence="7" type="ORF">D9758_018350</name>
</gene>
<dbReference type="PROSITE" id="PS50404">
    <property type="entry name" value="GST_NTER"/>
    <property type="match status" value="1"/>
</dbReference>
<feature type="region of interest" description="Disordered" evidence="4">
    <location>
        <begin position="19"/>
        <end position="38"/>
    </location>
</feature>
<name>A0A8H5BI27_9AGAR</name>
<dbReference type="SUPFAM" id="SSF47616">
    <property type="entry name" value="GST C-terminal domain-like"/>
    <property type="match status" value="1"/>
</dbReference>
<protein>
    <recommendedName>
        <fullName evidence="1">glutathione transferase</fullName>
        <ecNumber evidence="1">2.5.1.18</ecNumber>
    </recommendedName>
</protein>
<dbReference type="Gene3D" id="1.20.1050.10">
    <property type="match status" value="1"/>
</dbReference>
<evidence type="ECO:0000259" key="5">
    <source>
        <dbReference type="PROSITE" id="PS50404"/>
    </source>
</evidence>
<evidence type="ECO:0000259" key="6">
    <source>
        <dbReference type="PROSITE" id="PS50405"/>
    </source>
</evidence>
<dbReference type="Gene3D" id="3.40.30.10">
    <property type="entry name" value="Glutaredoxin"/>
    <property type="match status" value="1"/>
</dbReference>
<dbReference type="SUPFAM" id="SSF52833">
    <property type="entry name" value="Thioredoxin-like"/>
    <property type="match status" value="1"/>
</dbReference>
<organism evidence="7 8">
    <name type="scientific">Tetrapyrgos nigripes</name>
    <dbReference type="NCBI Taxonomy" id="182062"/>
    <lineage>
        <taxon>Eukaryota</taxon>
        <taxon>Fungi</taxon>
        <taxon>Dikarya</taxon>
        <taxon>Basidiomycota</taxon>
        <taxon>Agaricomycotina</taxon>
        <taxon>Agaricomycetes</taxon>
        <taxon>Agaricomycetidae</taxon>
        <taxon>Agaricales</taxon>
        <taxon>Marasmiineae</taxon>
        <taxon>Marasmiaceae</taxon>
        <taxon>Tetrapyrgos</taxon>
    </lineage>
</organism>
<dbReference type="Pfam" id="PF13417">
    <property type="entry name" value="GST_N_3"/>
    <property type="match status" value="1"/>
</dbReference>
<dbReference type="FunFam" id="3.40.30.10:FF:000039">
    <property type="entry name" value="Glutathione S-transferase domain"/>
    <property type="match status" value="1"/>
</dbReference>
<dbReference type="GO" id="GO:0005737">
    <property type="term" value="C:cytoplasm"/>
    <property type="evidence" value="ECO:0007669"/>
    <property type="project" value="TreeGrafter"/>
</dbReference>
<comment type="caution">
    <text evidence="7">The sequence shown here is derived from an EMBL/GenBank/DDBJ whole genome shotgun (WGS) entry which is preliminary data.</text>
</comment>
<dbReference type="EMBL" id="JAACJM010000389">
    <property type="protein sequence ID" value="KAF5323670.1"/>
    <property type="molecule type" value="Genomic_DNA"/>
</dbReference>
<dbReference type="OrthoDB" id="249703at2759"/>
<sequence length="330" mass="36544">MVIGLHLSKPRIVVMTLPNSGTSPATSATQTPPPSLQAPAQSWGDHAGCILTASPMHASKLSSPVGLPIQSCFPSTDGYRSFAFAFGFLWTLELRTHLIRVHRLYSSLTMTLKLYGNPNSVNTKCVAVILYLKKIPHELITVDIITRKDNLLPEYLGKQPFGEIPYLDDDGFVLYESKAICRYLEERYGDHGPALMPSDLKAKALFEQAVSVEWANFEAYAMVAGVEGVLKPKFFPNLPFNKALYDQAIKTLSMKLDVYETILAKQKFLAGDEMTLADLFHLPYGELLAIGGNYIMTTKGPNVKRWWTAISSLPSWQAVKDKVPAGVVDF</sequence>
<reference evidence="7 8" key="1">
    <citation type="journal article" date="2020" name="ISME J.">
        <title>Uncovering the hidden diversity of litter-decomposition mechanisms in mushroom-forming fungi.</title>
        <authorList>
            <person name="Floudas D."/>
            <person name="Bentzer J."/>
            <person name="Ahren D."/>
            <person name="Johansson T."/>
            <person name="Persson P."/>
            <person name="Tunlid A."/>
        </authorList>
    </citation>
    <scope>NUCLEOTIDE SEQUENCE [LARGE SCALE GENOMIC DNA]</scope>
    <source>
        <strain evidence="7 8">CBS 291.85</strain>
    </source>
</reference>
<evidence type="ECO:0000313" key="8">
    <source>
        <dbReference type="Proteomes" id="UP000559256"/>
    </source>
</evidence>
<dbReference type="GO" id="GO:0006749">
    <property type="term" value="P:glutathione metabolic process"/>
    <property type="evidence" value="ECO:0007669"/>
    <property type="project" value="TreeGrafter"/>
</dbReference>
<feature type="domain" description="GST C-terminal" evidence="6">
    <location>
        <begin position="204"/>
        <end position="330"/>
    </location>
</feature>
<feature type="compositionally biased region" description="Low complexity" evidence="4">
    <location>
        <begin position="20"/>
        <end position="30"/>
    </location>
</feature>
<dbReference type="InterPro" id="IPR004045">
    <property type="entry name" value="Glutathione_S-Trfase_N"/>
</dbReference>
<dbReference type="Pfam" id="PF00043">
    <property type="entry name" value="GST_C"/>
    <property type="match status" value="1"/>
</dbReference>
<dbReference type="AlphaFoldDB" id="A0A8H5BI27"/>
<accession>A0A8H5BI27</accession>
<evidence type="ECO:0000256" key="3">
    <source>
        <dbReference type="ARBA" id="ARBA00047960"/>
    </source>
</evidence>
<feature type="domain" description="GST N-terminal" evidence="5">
    <location>
        <begin position="110"/>
        <end position="192"/>
    </location>
</feature>
<dbReference type="GO" id="GO:0004364">
    <property type="term" value="F:glutathione transferase activity"/>
    <property type="evidence" value="ECO:0007669"/>
    <property type="project" value="UniProtKB-EC"/>
</dbReference>
<dbReference type="InterPro" id="IPR036249">
    <property type="entry name" value="Thioredoxin-like_sf"/>
</dbReference>